<reference evidence="1 2" key="1">
    <citation type="submission" date="2014-02" db="EMBL/GenBank/DDBJ databases">
        <title>Single nucleus genome sequencing reveals high similarity among nuclei of an endomycorrhizal fungus.</title>
        <authorList>
            <person name="Lin K."/>
            <person name="Geurts R."/>
            <person name="Zhang Z."/>
            <person name="Limpens E."/>
            <person name="Saunders D.G."/>
            <person name="Mu D."/>
            <person name="Pang E."/>
            <person name="Cao H."/>
            <person name="Cha H."/>
            <person name="Lin T."/>
            <person name="Zhou Q."/>
            <person name="Shang Y."/>
            <person name="Li Y."/>
            <person name="Ivanov S."/>
            <person name="Sharma T."/>
            <person name="Velzen R.V."/>
            <person name="Ruijter N.D."/>
            <person name="Aanen D.K."/>
            <person name="Win J."/>
            <person name="Kamoun S."/>
            <person name="Bisseling T."/>
            <person name="Huang S."/>
        </authorList>
    </citation>
    <scope>NUCLEOTIDE SEQUENCE [LARGE SCALE GENOMIC DNA]</scope>
    <source>
        <strain evidence="2">DAOM197198w</strain>
    </source>
</reference>
<organism evidence="1 2">
    <name type="scientific">Rhizophagus irregularis (strain DAOM 197198w)</name>
    <name type="common">Glomus intraradices</name>
    <dbReference type="NCBI Taxonomy" id="1432141"/>
    <lineage>
        <taxon>Eukaryota</taxon>
        <taxon>Fungi</taxon>
        <taxon>Fungi incertae sedis</taxon>
        <taxon>Mucoromycota</taxon>
        <taxon>Glomeromycotina</taxon>
        <taxon>Glomeromycetes</taxon>
        <taxon>Glomerales</taxon>
        <taxon>Glomeraceae</taxon>
        <taxon>Rhizophagus</taxon>
    </lineage>
</organism>
<gene>
    <name evidence="1" type="ORF">RirG_021980</name>
</gene>
<dbReference type="EMBL" id="JEMT01010480">
    <property type="protein sequence ID" value="EXX77644.1"/>
    <property type="molecule type" value="Genomic_DNA"/>
</dbReference>
<keyword evidence="2" id="KW-1185">Reference proteome</keyword>
<protein>
    <submittedName>
        <fullName evidence="1">Uncharacterized protein</fullName>
    </submittedName>
</protein>
<comment type="caution">
    <text evidence="1">The sequence shown here is derived from an EMBL/GenBank/DDBJ whole genome shotgun (WGS) entry which is preliminary data.</text>
</comment>
<evidence type="ECO:0000313" key="2">
    <source>
        <dbReference type="Proteomes" id="UP000022910"/>
    </source>
</evidence>
<name>A0A015LD88_RHIIW</name>
<evidence type="ECO:0000313" key="1">
    <source>
        <dbReference type="EMBL" id="EXX77644.1"/>
    </source>
</evidence>
<dbReference type="AlphaFoldDB" id="A0A015LD88"/>
<proteinExistence type="predicted"/>
<sequence length="232" mass="27143">MSTIQTHAQTLAYEQQRAFEILSKALEALEGYLAKTDRMINRPQIYGTSKWIKSDSGSSWDLQECFLIHLNICGITFSHRNTNFPTKQLVRQQFYTWLANLWKDIPAEQCPQDLAHFLIEIHDVLDGDKSKITKENIEYDASNNETQPSAEMYNDSFFDYQQQIHKVDLQKESLGNKTSSEVELQGKFSGGKEEEEKGKIIFEIIEKKYRKEHKAYPLFIPYDKRQQQSYLI</sequence>
<accession>A0A015LD88</accession>
<dbReference type="HOGENOM" id="CLU_104897_0_0_1"/>
<dbReference type="Proteomes" id="UP000022910">
    <property type="component" value="Unassembled WGS sequence"/>
</dbReference>